<dbReference type="EMBL" id="OU015568">
    <property type="protein sequence ID" value="CAG5086605.1"/>
    <property type="molecule type" value="Genomic_DNA"/>
</dbReference>
<keyword evidence="3" id="KW-1185">Reference proteome</keyword>
<name>A0ABN7RY47_OIKDI</name>
<evidence type="ECO:0000313" key="2">
    <source>
        <dbReference type="EMBL" id="CAG5086605.1"/>
    </source>
</evidence>
<organism evidence="2 3">
    <name type="scientific">Oikopleura dioica</name>
    <name type="common">Tunicate</name>
    <dbReference type="NCBI Taxonomy" id="34765"/>
    <lineage>
        <taxon>Eukaryota</taxon>
        <taxon>Metazoa</taxon>
        <taxon>Chordata</taxon>
        <taxon>Tunicata</taxon>
        <taxon>Appendicularia</taxon>
        <taxon>Copelata</taxon>
        <taxon>Oikopleuridae</taxon>
        <taxon>Oikopleura</taxon>
    </lineage>
</organism>
<evidence type="ECO:0000313" key="3">
    <source>
        <dbReference type="Proteomes" id="UP001158576"/>
    </source>
</evidence>
<accession>A0ABN7RY47</accession>
<feature type="region of interest" description="Disordered" evidence="1">
    <location>
        <begin position="123"/>
        <end position="144"/>
    </location>
</feature>
<gene>
    <name evidence="2" type="ORF">OKIOD_LOCUS2837</name>
</gene>
<proteinExistence type="predicted"/>
<dbReference type="Proteomes" id="UP001158576">
    <property type="component" value="Chromosome PAR"/>
</dbReference>
<sequence>MVRDSYEDLEEEHHHLTPEALFYSAMNVTRGHVDIPWIISLVYLEENEEEEAAMPRYWEKIADVRARRDFVFLQDKPLSKDERREARRSNRKQLMREKGWEYAKANSYAVKYLLNLPEDKATQTTAAQHQQQACQTDSGKAYPR</sequence>
<evidence type="ECO:0000256" key="1">
    <source>
        <dbReference type="SAM" id="MobiDB-lite"/>
    </source>
</evidence>
<protein>
    <submittedName>
        <fullName evidence="2">Oidioi.mRNA.OKI2018_I69.PAR.g11279.t1.cds</fullName>
    </submittedName>
</protein>
<feature type="compositionally biased region" description="Low complexity" evidence="1">
    <location>
        <begin position="123"/>
        <end position="136"/>
    </location>
</feature>
<reference evidence="2 3" key="1">
    <citation type="submission" date="2021-04" db="EMBL/GenBank/DDBJ databases">
        <authorList>
            <person name="Bliznina A."/>
        </authorList>
    </citation>
    <scope>NUCLEOTIDE SEQUENCE [LARGE SCALE GENOMIC DNA]</scope>
</reference>